<keyword evidence="3" id="KW-1185">Reference proteome</keyword>
<sequence>MESSRPKKETNTKGHITPGNGNRHEKNEQELDGTRKEGPGQSGFENTGRQPMLHWGSNRRAITMNGKMNLGNFSMFTSNDFHIESEVLEQGFNESR</sequence>
<dbReference type="Proteomes" id="UP000277204">
    <property type="component" value="Unassembled WGS sequence"/>
</dbReference>
<accession>A0A183LXK1</accession>
<dbReference type="AlphaFoldDB" id="A0A183LXK1"/>
<evidence type="ECO:0000313" key="2">
    <source>
        <dbReference type="EMBL" id="VDO81902.1"/>
    </source>
</evidence>
<evidence type="ECO:0000313" key="3">
    <source>
        <dbReference type="Proteomes" id="UP000277204"/>
    </source>
</evidence>
<name>A0A183LXK1_9TREM</name>
<organism evidence="2 3">
    <name type="scientific">Schistosoma margrebowiei</name>
    <dbReference type="NCBI Taxonomy" id="48269"/>
    <lineage>
        <taxon>Eukaryota</taxon>
        <taxon>Metazoa</taxon>
        <taxon>Spiralia</taxon>
        <taxon>Lophotrochozoa</taxon>
        <taxon>Platyhelminthes</taxon>
        <taxon>Trematoda</taxon>
        <taxon>Digenea</taxon>
        <taxon>Strigeidida</taxon>
        <taxon>Schistosomatoidea</taxon>
        <taxon>Schistosomatidae</taxon>
        <taxon>Schistosoma</taxon>
    </lineage>
</organism>
<protein>
    <submittedName>
        <fullName evidence="2">Uncharacterized protein</fullName>
    </submittedName>
</protein>
<feature type="region of interest" description="Disordered" evidence="1">
    <location>
        <begin position="1"/>
        <end position="53"/>
    </location>
</feature>
<proteinExistence type="predicted"/>
<feature type="compositionally biased region" description="Basic and acidic residues" evidence="1">
    <location>
        <begin position="22"/>
        <end position="38"/>
    </location>
</feature>
<dbReference type="EMBL" id="UZAI01003728">
    <property type="protein sequence ID" value="VDO81902.1"/>
    <property type="molecule type" value="Genomic_DNA"/>
</dbReference>
<reference evidence="2 3" key="1">
    <citation type="submission" date="2018-11" db="EMBL/GenBank/DDBJ databases">
        <authorList>
            <consortium name="Pathogen Informatics"/>
        </authorList>
    </citation>
    <scope>NUCLEOTIDE SEQUENCE [LARGE SCALE GENOMIC DNA]</scope>
    <source>
        <strain evidence="2 3">Zambia</strain>
    </source>
</reference>
<feature type="compositionally biased region" description="Basic and acidic residues" evidence="1">
    <location>
        <begin position="1"/>
        <end position="12"/>
    </location>
</feature>
<gene>
    <name evidence="2" type="ORF">SMRZ_LOCUS8526</name>
</gene>
<evidence type="ECO:0000256" key="1">
    <source>
        <dbReference type="SAM" id="MobiDB-lite"/>
    </source>
</evidence>